<dbReference type="PANTHER" id="PTHR43157">
    <property type="entry name" value="PHOSPHATIDYLINOSITOL-GLYCAN BIOSYNTHESIS CLASS F PROTEIN-RELATED"/>
    <property type="match status" value="1"/>
</dbReference>
<reference evidence="2 3" key="1">
    <citation type="journal article" date="2011" name="J. Gen. Appl. Microbiol.">
        <title>Draft genome sequencing of the enigmatic yeast Saitoella complicata.</title>
        <authorList>
            <person name="Nishida H."/>
            <person name="Hamamoto M."/>
            <person name="Sugiyama J."/>
        </authorList>
    </citation>
    <scope>NUCLEOTIDE SEQUENCE [LARGE SCALE GENOMIC DNA]</scope>
    <source>
        <strain evidence="2 3">NRRL Y-17804</strain>
    </source>
</reference>
<reference evidence="2 3" key="2">
    <citation type="journal article" date="2014" name="J. Gen. Appl. Microbiol.">
        <title>The early diverging ascomycetous budding yeast Saitoella complicata has three histone deacetylases belonging to the Clr6, Hos2, and Rpd3 lineages.</title>
        <authorList>
            <person name="Nishida H."/>
            <person name="Matsumoto T."/>
            <person name="Kondo S."/>
            <person name="Hamamoto M."/>
            <person name="Yoshikawa H."/>
        </authorList>
    </citation>
    <scope>NUCLEOTIDE SEQUENCE [LARGE SCALE GENOMIC DNA]</scope>
    <source>
        <strain evidence="2 3">NRRL Y-17804</strain>
    </source>
</reference>
<evidence type="ECO:0000313" key="3">
    <source>
        <dbReference type="Proteomes" id="UP000033140"/>
    </source>
</evidence>
<dbReference type="Gene3D" id="3.40.50.720">
    <property type="entry name" value="NAD(P)-binding Rossmann-like Domain"/>
    <property type="match status" value="1"/>
</dbReference>
<evidence type="ECO:0008006" key="4">
    <source>
        <dbReference type="Google" id="ProtNLM"/>
    </source>
</evidence>
<dbReference type="CDD" id="cd05327">
    <property type="entry name" value="retinol-DH_like_SDR_c_like"/>
    <property type="match status" value="1"/>
</dbReference>
<name>A0A0E9NCP5_SAICN</name>
<dbReference type="STRING" id="698492.A0A0E9NCP5"/>
<dbReference type="GO" id="GO:0016491">
    <property type="term" value="F:oxidoreductase activity"/>
    <property type="evidence" value="ECO:0007669"/>
    <property type="project" value="UniProtKB-KW"/>
</dbReference>
<sequence>MGIFARKTSWTPEQIPDQTGKVVVVTGGNAGIGYVTCKHIARRGARIYIASRSLDRTLPAIASLKEETGNENIHHLPLDLTSLSSIRSAATTFLGSESRLDILINNAGIMLTPYGLTKDGYELQFGTNHVGHYAFTHLLLPTLLRTAALPDSIPGSVRVVSIASEGHRGAPSCGIDFGDVNLEKSNPATRYGQSKLANILHARALHNHYHASPGSPIFVSVHPGVIYTDLYKELSGPGVVSTLLSPFMWLAKKSPLFISLEEGAWTQLYAATAPGVESGSYLEALCSVGTPTRQGRDEGLAEKLWEWSLAELERHGIKADAEAKPTPGLAEEDLRFIPPFTPTHFLAMINMHTSLENLDERLWHLSRTTTHIDISAFFPKLGIHAAPFPAQSVLNVEFGVIGGVAGECE</sequence>
<keyword evidence="3" id="KW-1185">Reference proteome</keyword>
<dbReference type="Pfam" id="PF00106">
    <property type="entry name" value="adh_short"/>
    <property type="match status" value="1"/>
</dbReference>
<dbReference type="PRINTS" id="PR00081">
    <property type="entry name" value="GDHRDH"/>
</dbReference>
<dbReference type="Proteomes" id="UP000033140">
    <property type="component" value="Unassembled WGS sequence"/>
</dbReference>
<evidence type="ECO:0000313" key="2">
    <source>
        <dbReference type="EMBL" id="GAO47637.1"/>
    </source>
</evidence>
<dbReference type="SUPFAM" id="SSF51735">
    <property type="entry name" value="NAD(P)-binding Rossmann-fold domains"/>
    <property type="match status" value="1"/>
</dbReference>
<dbReference type="AlphaFoldDB" id="A0A0E9NCP5"/>
<comment type="caution">
    <text evidence="2">The sequence shown here is derived from an EMBL/GenBank/DDBJ whole genome shotgun (WGS) entry which is preliminary data.</text>
</comment>
<dbReference type="PANTHER" id="PTHR43157:SF31">
    <property type="entry name" value="PHOSPHATIDYLINOSITOL-GLYCAN BIOSYNTHESIS CLASS F PROTEIN"/>
    <property type="match status" value="1"/>
</dbReference>
<proteinExistence type="predicted"/>
<evidence type="ECO:0000256" key="1">
    <source>
        <dbReference type="ARBA" id="ARBA00023002"/>
    </source>
</evidence>
<dbReference type="InterPro" id="IPR002347">
    <property type="entry name" value="SDR_fam"/>
</dbReference>
<dbReference type="EMBL" id="BACD03000010">
    <property type="protein sequence ID" value="GAO47637.1"/>
    <property type="molecule type" value="Genomic_DNA"/>
</dbReference>
<keyword evidence="1" id="KW-0560">Oxidoreductase</keyword>
<accession>A0A0E9NCP5</accession>
<protein>
    <recommendedName>
        <fullName evidence="4">NAD(P)-binding protein</fullName>
    </recommendedName>
</protein>
<dbReference type="InterPro" id="IPR036291">
    <property type="entry name" value="NAD(P)-bd_dom_sf"/>
</dbReference>
<gene>
    <name evidence="2" type="ORF">G7K_1837-t1</name>
</gene>
<reference evidence="2 3" key="3">
    <citation type="journal article" date="2015" name="Genome Announc.">
        <title>Draft Genome Sequence of the Archiascomycetous Yeast Saitoella complicata.</title>
        <authorList>
            <person name="Yamauchi K."/>
            <person name="Kondo S."/>
            <person name="Hamamoto M."/>
            <person name="Takahashi Y."/>
            <person name="Ogura Y."/>
            <person name="Hayashi T."/>
            <person name="Nishida H."/>
        </authorList>
    </citation>
    <scope>NUCLEOTIDE SEQUENCE [LARGE SCALE GENOMIC DNA]</scope>
    <source>
        <strain evidence="2 3">NRRL Y-17804</strain>
    </source>
</reference>
<organism evidence="2 3">
    <name type="scientific">Saitoella complicata (strain BCRC 22490 / CBS 7301 / JCM 7358 / NBRC 10748 / NRRL Y-17804)</name>
    <dbReference type="NCBI Taxonomy" id="698492"/>
    <lineage>
        <taxon>Eukaryota</taxon>
        <taxon>Fungi</taxon>
        <taxon>Dikarya</taxon>
        <taxon>Ascomycota</taxon>
        <taxon>Taphrinomycotina</taxon>
        <taxon>Taphrinomycotina incertae sedis</taxon>
        <taxon>Saitoella</taxon>
    </lineage>
</organism>